<keyword evidence="7 8" id="KW-0472">Membrane</keyword>
<evidence type="ECO:0000256" key="8">
    <source>
        <dbReference type="SAM" id="Phobius"/>
    </source>
</evidence>
<evidence type="ECO:0000256" key="1">
    <source>
        <dbReference type="ARBA" id="ARBA00004389"/>
    </source>
</evidence>
<evidence type="ECO:0000256" key="4">
    <source>
        <dbReference type="ARBA" id="ARBA00022692"/>
    </source>
</evidence>
<evidence type="ECO:0000256" key="6">
    <source>
        <dbReference type="ARBA" id="ARBA00022989"/>
    </source>
</evidence>
<sequence>MGRFLHVSPAKRAHNGHMRTHGQTDAGTEGQTEVSLLWKQDYKKTKVALKATRLKAEAKKSASGVRDTILVVVAILFLLFCVYAFFYLNLRTELDLDVDVD</sequence>
<name>A0ABD1IZS8_9TELE</name>
<dbReference type="PANTHER" id="PTHR20583:SF1">
    <property type="entry name" value="TRIPLE QXXK_R MOTIF-CONTAINING PROTEIN"/>
    <property type="match status" value="1"/>
</dbReference>
<evidence type="ECO:0000256" key="3">
    <source>
        <dbReference type="ARBA" id="ARBA00014257"/>
    </source>
</evidence>
<organism evidence="9 10">
    <name type="scientific">Coilia grayii</name>
    <name type="common">Gray's grenadier anchovy</name>
    <dbReference type="NCBI Taxonomy" id="363190"/>
    <lineage>
        <taxon>Eukaryota</taxon>
        <taxon>Metazoa</taxon>
        <taxon>Chordata</taxon>
        <taxon>Craniata</taxon>
        <taxon>Vertebrata</taxon>
        <taxon>Euteleostomi</taxon>
        <taxon>Actinopterygii</taxon>
        <taxon>Neopterygii</taxon>
        <taxon>Teleostei</taxon>
        <taxon>Clupei</taxon>
        <taxon>Clupeiformes</taxon>
        <taxon>Clupeoidei</taxon>
        <taxon>Engraulidae</taxon>
        <taxon>Coilinae</taxon>
        <taxon>Coilia</taxon>
    </lineage>
</organism>
<gene>
    <name evidence="9" type="ORF">ACEWY4_024236</name>
</gene>
<keyword evidence="5" id="KW-0256">Endoplasmic reticulum</keyword>
<proteinExistence type="inferred from homology"/>
<dbReference type="AlphaFoldDB" id="A0ABD1IZS8"/>
<dbReference type="Proteomes" id="UP001591681">
    <property type="component" value="Unassembled WGS sequence"/>
</dbReference>
<accession>A0ABD1IZS8</accession>
<dbReference type="InterPro" id="IPR024842">
    <property type="entry name" value="TRIQK"/>
</dbReference>
<keyword evidence="10" id="KW-1185">Reference proteome</keyword>
<dbReference type="GO" id="GO:0005789">
    <property type="term" value="C:endoplasmic reticulum membrane"/>
    <property type="evidence" value="ECO:0007669"/>
    <property type="project" value="UniProtKB-SubCell"/>
</dbReference>
<comment type="subcellular location">
    <subcellularLocation>
        <location evidence="1">Endoplasmic reticulum membrane</location>
        <topology evidence="1">Single-pass membrane protein</topology>
    </subcellularLocation>
</comment>
<evidence type="ECO:0000313" key="9">
    <source>
        <dbReference type="EMBL" id="KAL2080443.1"/>
    </source>
</evidence>
<evidence type="ECO:0000256" key="5">
    <source>
        <dbReference type="ARBA" id="ARBA00022824"/>
    </source>
</evidence>
<evidence type="ECO:0000313" key="10">
    <source>
        <dbReference type="Proteomes" id="UP001591681"/>
    </source>
</evidence>
<feature type="transmembrane region" description="Helical" evidence="8">
    <location>
        <begin position="69"/>
        <end position="88"/>
    </location>
</feature>
<reference evidence="9 10" key="1">
    <citation type="submission" date="2024-09" db="EMBL/GenBank/DDBJ databases">
        <title>A chromosome-level genome assembly of Gray's grenadier anchovy, Coilia grayii.</title>
        <authorList>
            <person name="Fu Z."/>
        </authorList>
    </citation>
    <scope>NUCLEOTIDE SEQUENCE [LARGE SCALE GENOMIC DNA]</scope>
    <source>
        <strain evidence="9">G4</strain>
        <tissue evidence="9">Muscle</tissue>
    </source>
</reference>
<dbReference type="PANTHER" id="PTHR20583">
    <property type="entry name" value="TRIPLE QXXK/R MOTIF-CONTAINING PROTEIN"/>
    <property type="match status" value="1"/>
</dbReference>
<evidence type="ECO:0000256" key="2">
    <source>
        <dbReference type="ARBA" id="ARBA00007709"/>
    </source>
</evidence>
<dbReference type="EMBL" id="JBHFQA010000021">
    <property type="protein sequence ID" value="KAL2080443.1"/>
    <property type="molecule type" value="Genomic_DNA"/>
</dbReference>
<keyword evidence="4 8" id="KW-0812">Transmembrane</keyword>
<comment type="caution">
    <text evidence="9">The sequence shown here is derived from an EMBL/GenBank/DDBJ whole genome shotgun (WGS) entry which is preliminary data.</text>
</comment>
<keyword evidence="6 8" id="KW-1133">Transmembrane helix</keyword>
<evidence type="ECO:0000256" key="7">
    <source>
        <dbReference type="ARBA" id="ARBA00023136"/>
    </source>
</evidence>
<dbReference type="Pfam" id="PF15168">
    <property type="entry name" value="TRIQK"/>
    <property type="match status" value="1"/>
</dbReference>
<comment type="similarity">
    <text evidence="2">Belongs to the TRIQK family.</text>
</comment>
<protein>
    <recommendedName>
        <fullName evidence="3">Triple QxxK/R motif-containing protein</fullName>
    </recommendedName>
</protein>